<dbReference type="InterPro" id="IPR005599">
    <property type="entry name" value="GPI_mannosylTrfase"/>
</dbReference>
<evidence type="ECO:0000256" key="11">
    <source>
        <dbReference type="ARBA" id="ARBA00048899"/>
    </source>
</evidence>
<reference evidence="13 14" key="1">
    <citation type="submission" date="2019-11" db="EMBL/GenBank/DDBJ databases">
        <title>Venturia inaequalis Genome Resource.</title>
        <authorList>
            <person name="Lichtner F.J."/>
        </authorList>
    </citation>
    <scope>NUCLEOTIDE SEQUENCE [LARGE SCALE GENOMIC DNA]</scope>
    <source>
        <strain evidence="13">Bline_iso_100314</strain>
    </source>
</reference>
<comment type="pathway">
    <text evidence="2">Protein modification; protein glycosylation.</text>
</comment>
<evidence type="ECO:0000256" key="10">
    <source>
        <dbReference type="ARBA" id="ARBA00044721"/>
    </source>
</evidence>
<comment type="subcellular location">
    <subcellularLocation>
        <location evidence="1 12">Endoplasmic reticulum membrane</location>
        <topology evidence="1 12">Multi-pass membrane protein</topology>
    </subcellularLocation>
</comment>
<evidence type="ECO:0000256" key="5">
    <source>
        <dbReference type="ARBA" id="ARBA00022679"/>
    </source>
</evidence>
<evidence type="ECO:0000313" key="13">
    <source>
        <dbReference type="EMBL" id="KAE9974706.1"/>
    </source>
</evidence>
<dbReference type="Proteomes" id="UP000433883">
    <property type="component" value="Unassembled WGS sequence"/>
</dbReference>
<dbReference type="PANTHER" id="PTHR22760:SF1">
    <property type="entry name" value="DOL-P-MAN:MAN(7)GLCNAC(2)-PP-DOL ALPHA-1,6-MANNOSYLTRANSFERASE"/>
    <property type="match status" value="1"/>
</dbReference>
<evidence type="ECO:0000256" key="6">
    <source>
        <dbReference type="ARBA" id="ARBA00022692"/>
    </source>
</evidence>
<evidence type="ECO:0000256" key="12">
    <source>
        <dbReference type="RuleBase" id="RU363075"/>
    </source>
</evidence>
<keyword evidence="9 12" id="KW-0472">Membrane</keyword>
<feature type="transmembrane region" description="Helical" evidence="12">
    <location>
        <begin position="319"/>
        <end position="335"/>
    </location>
</feature>
<sequence>MERDEVFHCALTGLLIGTILLHLTLAPFTKVEESFNIQATHDIITYGVSASNRTAFLRANYDHSEFPGSVPRTFVGACFLSGIARVLRFVATVKDGEDSQFLVRGILGLINAASLLSFRNAVAKTFGTTTGDWFVLLQASQFHVMYYASRTLPNMYAFALTQLGFGAFVLAMNPPKAQSKLFHSRTIFLTTFAGVIFRSELAVLVFTIATFVLAIHGPKSLTSVFDPPGIIIPPGIGGAVLGLIATVSIDSYFWNQFPIWPEWSSFYYNTILGKSSDWGVSPWHFYFSNALSRLLLNPLSYLLLIPLALAQPATRSRSIALLLPSLGFVAIYSLLPHKEWRFIIYIIPALTAVSAIGASWIWTRRTKSILYRFLNLFLVSSIVASFIASSAFSLISSLNYPGGDAIVRLKGLTYHEPGSQRIYVDNLACQTGVTRFLESRSISSNTGHRKWTFDKTENQTMLLSPTFWDQFDYAIVENVERTIGKWEVVDTINSFAGVQVVKPSDDLGFGKVESGILQYWDAIGMLVRGKFTKGWWVTLRLEPKLRILRRERTGVNIGVGEGVEMSDEIV</sequence>
<comment type="caution">
    <text evidence="13">The sequence shown here is derived from an EMBL/GenBank/DDBJ whole genome shotgun (WGS) entry which is preliminary data.</text>
</comment>
<protein>
    <recommendedName>
        <fullName evidence="12">Mannosyltransferase</fullName>
        <ecNumber evidence="12">2.4.1.-</ecNumber>
    </recommendedName>
</protein>
<proteinExistence type="inferred from homology"/>
<dbReference type="GO" id="GO:0006487">
    <property type="term" value="P:protein N-linked glycosylation"/>
    <property type="evidence" value="ECO:0007669"/>
    <property type="project" value="TreeGrafter"/>
</dbReference>
<keyword evidence="6 12" id="KW-0812">Transmembrane</keyword>
<evidence type="ECO:0000256" key="1">
    <source>
        <dbReference type="ARBA" id="ARBA00004477"/>
    </source>
</evidence>
<organism evidence="13 14">
    <name type="scientific">Venturia inaequalis</name>
    <name type="common">Apple scab fungus</name>
    <dbReference type="NCBI Taxonomy" id="5025"/>
    <lineage>
        <taxon>Eukaryota</taxon>
        <taxon>Fungi</taxon>
        <taxon>Dikarya</taxon>
        <taxon>Ascomycota</taxon>
        <taxon>Pezizomycotina</taxon>
        <taxon>Dothideomycetes</taxon>
        <taxon>Pleosporomycetidae</taxon>
        <taxon>Venturiales</taxon>
        <taxon>Venturiaceae</taxon>
        <taxon>Venturia</taxon>
    </lineage>
</organism>
<comment type="catalytic activity">
    <reaction evidence="11">
        <text>an alpha-D-Man-(1-&gt;2)-alpha-D-Man-(1-&gt;2)-alpha-D-Man-(1-&gt;3)-[alpha-D-Man-(1-&gt;2)-alpha-D-Man-(1-&gt;3)-alpha-D-Man-(1-&gt;6)]-beta-D-Man-(1-&gt;4)-beta-D-GlcNAc-(1-&gt;4)-alpha-D-GlcNAc-diphospho-di-trans,poly-cis-dolichol + a di-trans,poly-cis-dolichyl beta-D-mannosyl phosphate = an alpha-D-Man-(1-&gt;2)-alpha-D-Man-(1-&gt;2)-alpha-D-Man-(1-&gt;3)-[alpha-D-Man-(1-&gt;2)-alpha-D-Man-(1-&gt;3)-[alpha-D-Man-(1-&gt;6)]-alpha-D-Man-(1-&gt;6)]-beta-D-Man-(1-&gt;4)-beta-D-GlcNAc-(1-&gt;4)-alpha-D-GlcNAc-diphospho-di-trans,poly-cis-dolichol + a di-trans,poly-cis-dolichyl phosphate + H(+)</text>
        <dbReference type="Rhea" id="RHEA:29535"/>
        <dbReference type="Rhea" id="RHEA-COMP:19498"/>
        <dbReference type="Rhea" id="RHEA-COMP:19501"/>
        <dbReference type="Rhea" id="RHEA-COMP:19518"/>
        <dbReference type="Rhea" id="RHEA-COMP:19519"/>
        <dbReference type="ChEBI" id="CHEBI:15378"/>
        <dbReference type="ChEBI" id="CHEBI:57683"/>
        <dbReference type="ChEBI" id="CHEBI:58211"/>
        <dbReference type="ChEBI" id="CHEBI:132517"/>
        <dbReference type="ChEBI" id="CHEBI:132519"/>
        <dbReference type="EC" id="2.4.1.260"/>
    </reaction>
    <physiologicalReaction direction="left-to-right" evidence="11">
        <dbReference type="Rhea" id="RHEA:29536"/>
    </physiologicalReaction>
</comment>
<accession>A0A8H3UST2</accession>
<evidence type="ECO:0000256" key="9">
    <source>
        <dbReference type="ARBA" id="ARBA00023136"/>
    </source>
</evidence>
<evidence type="ECO:0000256" key="7">
    <source>
        <dbReference type="ARBA" id="ARBA00022824"/>
    </source>
</evidence>
<name>A0A8H3UST2_VENIN</name>
<feature type="transmembrane region" description="Helical" evidence="12">
    <location>
        <begin position="155"/>
        <end position="174"/>
    </location>
</feature>
<dbReference type="EMBL" id="WNWQ01000198">
    <property type="protein sequence ID" value="KAE9974706.1"/>
    <property type="molecule type" value="Genomic_DNA"/>
</dbReference>
<evidence type="ECO:0000256" key="4">
    <source>
        <dbReference type="ARBA" id="ARBA00022676"/>
    </source>
</evidence>
<feature type="transmembrane region" description="Helical" evidence="12">
    <location>
        <begin position="101"/>
        <end position="118"/>
    </location>
</feature>
<evidence type="ECO:0000256" key="2">
    <source>
        <dbReference type="ARBA" id="ARBA00004922"/>
    </source>
</evidence>
<evidence type="ECO:0000313" key="14">
    <source>
        <dbReference type="Proteomes" id="UP000433883"/>
    </source>
</evidence>
<dbReference type="UniPathway" id="UPA00378"/>
<dbReference type="Pfam" id="PF03901">
    <property type="entry name" value="Glyco_transf_22"/>
    <property type="match status" value="1"/>
</dbReference>
<feature type="transmembrane region" description="Helical" evidence="12">
    <location>
        <begin position="7"/>
        <end position="25"/>
    </location>
</feature>
<feature type="transmembrane region" description="Helical" evidence="12">
    <location>
        <begin position="186"/>
        <end position="215"/>
    </location>
</feature>
<comment type="function">
    <text evidence="10">Mannosyltransferase that operates in the biosynthetic pathway of dolichol-linked oligosaccharides, the glycan precursors employed in protein asparagine (N)-glycosylation. The assembly of dolichol-linked oligosaccharides begins on the cytosolic side of the endoplasmic reticulum membrane and finishes in its lumen. The sequential addition of sugars to dolichol pyrophosphate produces dolichol-linked oligosaccharides containing fourteen sugars, including two GlcNAcs, nine mannoses and three glucoses. Once assembled, the oligosaccharide is transferred from the lipid to nascent proteins by oligosaccharyltransferases. In the lumen of the endoplasmic reticulum, adds the eighth mannose residue in an alpha-1,6 linkage onto Man(7)GlcNAc(2)-PP-dolichol to produce Man(8)GlcNAc(2)-PP-dolichol.</text>
</comment>
<keyword evidence="8 12" id="KW-1133">Transmembrane helix</keyword>
<dbReference type="PANTHER" id="PTHR22760">
    <property type="entry name" value="GLYCOSYLTRANSFERASE"/>
    <property type="match status" value="1"/>
</dbReference>
<evidence type="ECO:0000256" key="8">
    <source>
        <dbReference type="ARBA" id="ARBA00022989"/>
    </source>
</evidence>
<feature type="transmembrane region" description="Helical" evidence="12">
    <location>
        <begin position="235"/>
        <end position="254"/>
    </location>
</feature>
<feature type="transmembrane region" description="Helical" evidence="12">
    <location>
        <begin position="369"/>
        <end position="388"/>
    </location>
</feature>
<evidence type="ECO:0000256" key="3">
    <source>
        <dbReference type="ARBA" id="ARBA00007063"/>
    </source>
</evidence>
<dbReference type="AlphaFoldDB" id="A0A8H3UST2"/>
<dbReference type="GO" id="GO:0052917">
    <property type="term" value="F:dol-P-Man:Man(7)GlcNAc(2)-PP-Dol alpha-1,6-mannosyltransferase activity"/>
    <property type="evidence" value="ECO:0007669"/>
    <property type="project" value="UniProtKB-EC"/>
</dbReference>
<keyword evidence="5" id="KW-0808">Transferase</keyword>
<gene>
    <name evidence="13" type="ORF">BLS_002951</name>
</gene>
<dbReference type="GO" id="GO:0005789">
    <property type="term" value="C:endoplasmic reticulum membrane"/>
    <property type="evidence" value="ECO:0007669"/>
    <property type="project" value="UniProtKB-SubCell"/>
</dbReference>
<keyword evidence="4 12" id="KW-0328">Glycosyltransferase</keyword>
<feature type="transmembrane region" description="Helical" evidence="12">
    <location>
        <begin position="342"/>
        <end position="363"/>
    </location>
</feature>
<dbReference type="EC" id="2.4.1.-" evidence="12"/>
<comment type="similarity">
    <text evidence="3 12">Belongs to the glycosyltransferase 22 family.</text>
</comment>
<keyword evidence="7 12" id="KW-0256">Endoplasmic reticulum</keyword>